<dbReference type="RefSeq" id="WP_371385435.1">
    <property type="nucleotide sequence ID" value="NZ_JBGLYH010000006.1"/>
</dbReference>
<dbReference type="Pfam" id="PF01558">
    <property type="entry name" value="POR"/>
    <property type="match status" value="1"/>
</dbReference>
<keyword evidence="1" id="KW-0560">Oxidoreductase</keyword>
<dbReference type="Proteomes" id="UP001568698">
    <property type="component" value="Unassembled WGS sequence"/>
</dbReference>
<dbReference type="PANTHER" id="PTHR42730:SF1">
    <property type="entry name" value="2-OXOGLUTARATE SYNTHASE SUBUNIT KORC"/>
    <property type="match status" value="1"/>
</dbReference>
<dbReference type="EMBL" id="JBGLYH010000006">
    <property type="protein sequence ID" value="MEZ7195893.1"/>
    <property type="molecule type" value="Genomic_DNA"/>
</dbReference>
<evidence type="ECO:0000259" key="2">
    <source>
        <dbReference type="Pfam" id="PF01558"/>
    </source>
</evidence>
<gene>
    <name evidence="3" type="ORF">AB6M95_03960</name>
</gene>
<dbReference type="SUPFAM" id="SSF53323">
    <property type="entry name" value="Pyruvate-ferredoxin oxidoreductase, PFOR, domain III"/>
    <property type="match status" value="1"/>
</dbReference>
<dbReference type="InterPro" id="IPR002869">
    <property type="entry name" value="Pyrv_flavodox_OxRed_cen"/>
</dbReference>
<dbReference type="InterPro" id="IPR052554">
    <property type="entry name" value="2-oxoglutarate_synth_KorC"/>
</dbReference>
<dbReference type="Gene3D" id="3.40.920.10">
    <property type="entry name" value="Pyruvate-ferredoxin oxidoreductase, PFOR, domain III"/>
    <property type="match status" value="1"/>
</dbReference>
<proteinExistence type="predicted"/>
<evidence type="ECO:0000313" key="3">
    <source>
        <dbReference type="EMBL" id="MEZ7195893.1"/>
    </source>
</evidence>
<dbReference type="PANTHER" id="PTHR42730">
    <property type="entry name" value="2-OXOGLUTARATE SYNTHASE SUBUNIT KORC"/>
    <property type="match status" value="1"/>
</dbReference>
<accession>A0ABV4JYW5</accession>
<name>A0ABV4JYW5_9BACT</name>
<evidence type="ECO:0000313" key="4">
    <source>
        <dbReference type="Proteomes" id="UP001568698"/>
    </source>
</evidence>
<organism evidence="3 4">
    <name type="scientific">Pseudodesulfovibrio karagichevae</name>
    <dbReference type="NCBI Taxonomy" id="3239305"/>
    <lineage>
        <taxon>Bacteria</taxon>
        <taxon>Pseudomonadati</taxon>
        <taxon>Thermodesulfobacteriota</taxon>
        <taxon>Desulfovibrionia</taxon>
        <taxon>Desulfovibrionales</taxon>
        <taxon>Desulfovibrionaceae</taxon>
    </lineage>
</organism>
<evidence type="ECO:0000256" key="1">
    <source>
        <dbReference type="ARBA" id="ARBA00023002"/>
    </source>
</evidence>
<dbReference type="InterPro" id="IPR019752">
    <property type="entry name" value="Pyrv/ketoisovalerate_OxRed_cat"/>
</dbReference>
<feature type="domain" description="Pyruvate/ketoisovalerate oxidoreductase catalytic" evidence="2">
    <location>
        <begin position="13"/>
        <end position="167"/>
    </location>
</feature>
<keyword evidence="4" id="KW-1185">Reference proteome</keyword>
<sequence>MARHSEILMAGTGGQGLIFVASFLAECAIAQDLNVVQTQTYGIAQRGGFISAGAIISPEEILFQQVTAPNVIVALHDVVGNRYDDATVPVVYDSSIMTERTFDNWLGIPCTSTAQEMGAPKSANLVALGAVYQIYPFVDFDSIVKAANKKFAPKIAEMNIEAVKKGIALAEAASQTR</sequence>
<protein>
    <submittedName>
        <fullName evidence="3">2-oxoacid:acceptor oxidoreductase family protein</fullName>
    </submittedName>
</protein>
<comment type="caution">
    <text evidence="3">The sequence shown here is derived from an EMBL/GenBank/DDBJ whole genome shotgun (WGS) entry which is preliminary data.</text>
</comment>
<reference evidence="3 4" key="1">
    <citation type="submission" date="2024-08" db="EMBL/GenBank/DDBJ databases">
        <title>Sulfate-reducing bacteria isolated from formation water of the oil field in Kazakhstan and description of Pseudodesulfovibrio sp.</title>
        <authorList>
            <person name="Bidzhieva S.K."/>
            <person name="Tourova T.P."/>
            <person name="Grouzdev D.S."/>
            <person name="Beletsky A.V."/>
            <person name="Sokolova D.S."/>
            <person name="Samigullina S.R."/>
            <person name="Poltaraus A.B."/>
            <person name="Avtukh A.N."/>
            <person name="Tereshina V.M."/>
            <person name="Zhaparov N.S."/>
            <person name="Mardanov A.V."/>
            <person name="Nazina T.N."/>
        </authorList>
    </citation>
    <scope>NUCLEOTIDE SEQUENCE [LARGE SCALE GENOMIC DNA]</scope>
    <source>
        <strain evidence="3 4">9FUS</strain>
    </source>
</reference>